<dbReference type="AlphaFoldDB" id="A0A8H7NMH9"/>
<evidence type="ECO:0000256" key="1">
    <source>
        <dbReference type="SAM" id="MobiDB-lite"/>
    </source>
</evidence>
<dbReference type="InterPro" id="IPR037651">
    <property type="entry name" value="Swc3"/>
</dbReference>
<gene>
    <name evidence="3" type="ORF">IM811_000613</name>
</gene>
<comment type="caution">
    <text evidence="3">The sequence shown here is derived from an EMBL/GenBank/DDBJ whole genome shotgun (WGS) entry which is preliminary data.</text>
</comment>
<dbReference type="GO" id="GO:0140849">
    <property type="term" value="F:ATP-dependent H2AZ histone chaperone activity"/>
    <property type="evidence" value="ECO:0007669"/>
    <property type="project" value="InterPro"/>
</dbReference>
<dbReference type="PANTHER" id="PTHR28108:SF1">
    <property type="entry name" value="SWR1-COMPLEX PROTEIN 3"/>
    <property type="match status" value="1"/>
</dbReference>
<feature type="compositionally biased region" description="Basic and acidic residues" evidence="1">
    <location>
        <begin position="100"/>
        <end position="110"/>
    </location>
</feature>
<name>A0A8H7NMH9_BIOOC</name>
<feature type="domain" description="SWR1-complex protein 3" evidence="2">
    <location>
        <begin position="63"/>
        <end position="157"/>
    </location>
</feature>
<dbReference type="InterPro" id="IPR057558">
    <property type="entry name" value="Swc3_dom"/>
</dbReference>
<feature type="region of interest" description="Disordered" evidence="1">
    <location>
        <begin position="1"/>
        <end position="132"/>
    </location>
</feature>
<organism evidence="3 4">
    <name type="scientific">Bionectria ochroleuca</name>
    <name type="common">Gliocladium roseum</name>
    <dbReference type="NCBI Taxonomy" id="29856"/>
    <lineage>
        <taxon>Eukaryota</taxon>
        <taxon>Fungi</taxon>
        <taxon>Dikarya</taxon>
        <taxon>Ascomycota</taxon>
        <taxon>Pezizomycotina</taxon>
        <taxon>Sordariomycetes</taxon>
        <taxon>Hypocreomycetidae</taxon>
        <taxon>Hypocreales</taxon>
        <taxon>Bionectriaceae</taxon>
        <taxon>Clonostachys</taxon>
    </lineage>
</organism>
<dbReference type="PANTHER" id="PTHR28108">
    <property type="entry name" value="SWR1-COMPLEX PROTEIN 3"/>
    <property type="match status" value="1"/>
</dbReference>
<feature type="compositionally biased region" description="Low complexity" evidence="1">
    <location>
        <begin position="161"/>
        <end position="170"/>
    </location>
</feature>
<feature type="compositionally biased region" description="Basic and acidic residues" evidence="1">
    <location>
        <begin position="119"/>
        <end position="132"/>
    </location>
</feature>
<dbReference type="GO" id="GO:0000812">
    <property type="term" value="C:Swr1 complex"/>
    <property type="evidence" value="ECO:0007669"/>
    <property type="project" value="InterPro"/>
</dbReference>
<evidence type="ECO:0000313" key="3">
    <source>
        <dbReference type="EMBL" id="KAF9758919.1"/>
    </source>
</evidence>
<reference evidence="3" key="1">
    <citation type="submission" date="2020-10" db="EMBL/GenBank/DDBJ databases">
        <title>High-Quality Genome Resource of Clonostachys rosea strain S41 by Oxford Nanopore Long-Read Sequencing.</title>
        <authorList>
            <person name="Wang H."/>
        </authorList>
    </citation>
    <scope>NUCLEOTIDE SEQUENCE</scope>
    <source>
        <strain evidence="3">S41</strain>
    </source>
</reference>
<evidence type="ECO:0000313" key="4">
    <source>
        <dbReference type="Proteomes" id="UP000616885"/>
    </source>
</evidence>
<proteinExistence type="predicted"/>
<dbReference type="PRINTS" id="PR01217">
    <property type="entry name" value="PRICHEXTENSN"/>
</dbReference>
<accession>A0A8H7NMH9</accession>
<evidence type="ECO:0000259" key="2">
    <source>
        <dbReference type="Pfam" id="PF24707"/>
    </source>
</evidence>
<feature type="compositionally biased region" description="Pro residues" evidence="1">
    <location>
        <begin position="33"/>
        <end position="54"/>
    </location>
</feature>
<sequence length="291" mass="31544">MERKRKLPPRAAARVESAAKRRQSTPRSETPAPVQPPVEEPAPSQPPPTPPPSLPNSVQAGKPLPTVEDAQSDDLSSKEYQSVGESGVLTESLSRSRQKWTHEGLFEKYWTKPHKRKGVVHEDPKNPPKDSMTKVGVVTITIEPHVVEATMYVVKDPKPRLPQNQQQQQQPLPPNRPIIQYGPPNGTMPSPKPVAATPAPESATAIPAASPANKNPAPISPAPSNSQVQVAAGPTNPAAPPTPTTNNNPAPPPAGPSYPLDRNLRLQLLQELHRQHSQHRLLAKLQHPHTP</sequence>
<protein>
    <recommendedName>
        <fullName evidence="2">SWR1-complex protein 3 domain-containing protein</fullName>
    </recommendedName>
</protein>
<feature type="compositionally biased region" description="Low complexity" evidence="1">
    <location>
        <begin position="205"/>
        <end position="236"/>
    </location>
</feature>
<feature type="region of interest" description="Disordered" evidence="1">
    <location>
        <begin position="154"/>
        <end position="262"/>
    </location>
</feature>
<feature type="compositionally biased region" description="Polar residues" evidence="1">
    <location>
        <begin position="78"/>
        <end position="95"/>
    </location>
</feature>
<dbReference type="Pfam" id="PF24707">
    <property type="entry name" value="Swc3"/>
    <property type="match status" value="1"/>
</dbReference>
<dbReference type="EMBL" id="JADCTT010000001">
    <property type="protein sequence ID" value="KAF9758919.1"/>
    <property type="molecule type" value="Genomic_DNA"/>
</dbReference>
<feature type="compositionally biased region" description="Pro residues" evidence="1">
    <location>
        <begin position="237"/>
        <end position="256"/>
    </location>
</feature>
<dbReference type="Proteomes" id="UP000616885">
    <property type="component" value="Unassembled WGS sequence"/>
</dbReference>